<comment type="caution">
    <text evidence="1">The sequence shown here is derived from an EMBL/GenBank/DDBJ whole genome shotgun (WGS) entry which is preliminary data.</text>
</comment>
<dbReference type="RefSeq" id="WP_345707541.1">
    <property type="nucleotide sequence ID" value="NZ_BAABKV010000001.1"/>
</dbReference>
<keyword evidence="2" id="KW-1185">Reference proteome</keyword>
<gene>
    <name evidence="1" type="ORF">ACFQMG_35560</name>
</gene>
<sequence>MRTALDWLTAAAPDPQACRDAWDDTQAALLPAGRLWDVLLVPGPLARPALAVLARMADHGPVLADRAADRLGFLVPPGTADHWTATGVRGAGTGTSIALPHPDGRSGTLCWLVPPDGSGRLVDPVRLELALHAAAASGAHPG</sequence>
<evidence type="ECO:0000313" key="1">
    <source>
        <dbReference type="EMBL" id="MFC7184876.1"/>
    </source>
</evidence>
<dbReference type="Proteomes" id="UP001596435">
    <property type="component" value="Unassembled WGS sequence"/>
</dbReference>
<evidence type="ECO:0000313" key="2">
    <source>
        <dbReference type="Proteomes" id="UP001596435"/>
    </source>
</evidence>
<dbReference type="EMBL" id="JBHTAJ010000125">
    <property type="protein sequence ID" value="MFC7184876.1"/>
    <property type="molecule type" value="Genomic_DNA"/>
</dbReference>
<name>A0ABW2G609_9ACTN</name>
<evidence type="ECO:0008006" key="3">
    <source>
        <dbReference type="Google" id="ProtNLM"/>
    </source>
</evidence>
<reference evidence="2" key="1">
    <citation type="journal article" date="2019" name="Int. J. Syst. Evol. Microbiol.">
        <title>The Global Catalogue of Microorganisms (GCM) 10K type strain sequencing project: providing services to taxonomists for standard genome sequencing and annotation.</title>
        <authorList>
            <consortium name="The Broad Institute Genomics Platform"/>
            <consortium name="The Broad Institute Genome Sequencing Center for Infectious Disease"/>
            <person name="Wu L."/>
            <person name="Ma J."/>
        </authorList>
    </citation>
    <scope>NUCLEOTIDE SEQUENCE [LARGE SCALE GENOMIC DNA]</scope>
    <source>
        <strain evidence="2">CGMCC 1.12859</strain>
    </source>
</reference>
<protein>
    <recommendedName>
        <fullName evidence="3">DNA primase/polymerase bifunctional N-terminal domain-containing protein</fullName>
    </recommendedName>
</protein>
<accession>A0ABW2G609</accession>
<proteinExistence type="predicted"/>
<organism evidence="1 2">
    <name type="scientific">Kitasatospora paranensis</name>
    <dbReference type="NCBI Taxonomy" id="258053"/>
    <lineage>
        <taxon>Bacteria</taxon>
        <taxon>Bacillati</taxon>
        <taxon>Actinomycetota</taxon>
        <taxon>Actinomycetes</taxon>
        <taxon>Kitasatosporales</taxon>
        <taxon>Streptomycetaceae</taxon>
        <taxon>Kitasatospora</taxon>
    </lineage>
</organism>